<evidence type="ECO:0000313" key="13">
    <source>
        <dbReference type="EMBL" id="CAH0363696.1"/>
    </source>
</evidence>
<feature type="transmembrane region" description="Helical" evidence="10">
    <location>
        <begin position="142"/>
        <end position="161"/>
    </location>
</feature>
<feature type="transmembrane region" description="Helical" evidence="10">
    <location>
        <begin position="373"/>
        <end position="392"/>
    </location>
</feature>
<feature type="signal peptide" evidence="11">
    <location>
        <begin position="1"/>
        <end position="19"/>
    </location>
</feature>
<dbReference type="GO" id="GO:0015385">
    <property type="term" value="F:sodium:proton antiporter activity"/>
    <property type="evidence" value="ECO:0007669"/>
    <property type="project" value="InterPro"/>
</dbReference>
<dbReference type="InterPro" id="IPR018422">
    <property type="entry name" value="Cation/H_exchanger_CPA1"/>
</dbReference>
<gene>
    <name evidence="13" type="ORF">PECAL_1P00190</name>
</gene>
<accession>A0A8J2S607</accession>
<keyword evidence="4 10" id="KW-0812">Transmembrane</keyword>
<feature type="chain" id="PRO_5035194150" description="Cation/H+ exchanger transmembrane domain-containing protein" evidence="11">
    <location>
        <begin position="20"/>
        <end position="929"/>
    </location>
</feature>
<organism evidence="13 14">
    <name type="scientific">Pelagomonas calceolata</name>
    <dbReference type="NCBI Taxonomy" id="35677"/>
    <lineage>
        <taxon>Eukaryota</taxon>
        <taxon>Sar</taxon>
        <taxon>Stramenopiles</taxon>
        <taxon>Ochrophyta</taxon>
        <taxon>Pelagophyceae</taxon>
        <taxon>Pelagomonadales</taxon>
        <taxon>Pelagomonadaceae</taxon>
        <taxon>Pelagomonas</taxon>
    </lineage>
</organism>
<feature type="transmembrane region" description="Helical" evidence="10">
    <location>
        <begin position="412"/>
        <end position="435"/>
    </location>
</feature>
<feature type="transmembrane region" description="Helical" evidence="10">
    <location>
        <begin position="278"/>
        <end position="301"/>
    </location>
</feature>
<name>A0A8J2S607_9STRA</name>
<keyword evidence="2" id="KW-0813">Transport</keyword>
<dbReference type="Pfam" id="PF00999">
    <property type="entry name" value="Na_H_Exchanger"/>
    <property type="match status" value="1"/>
</dbReference>
<keyword evidence="9" id="KW-0739">Sodium transport</keyword>
<evidence type="ECO:0000256" key="8">
    <source>
        <dbReference type="ARBA" id="ARBA00023136"/>
    </source>
</evidence>
<evidence type="ECO:0000256" key="3">
    <source>
        <dbReference type="ARBA" id="ARBA00022475"/>
    </source>
</evidence>
<reference evidence="13" key="1">
    <citation type="submission" date="2021-11" db="EMBL/GenBank/DDBJ databases">
        <authorList>
            <consortium name="Genoscope - CEA"/>
            <person name="William W."/>
        </authorList>
    </citation>
    <scope>NUCLEOTIDE SEQUENCE</scope>
</reference>
<keyword evidence="7" id="KW-0406">Ion transport</keyword>
<evidence type="ECO:0000256" key="11">
    <source>
        <dbReference type="SAM" id="SignalP"/>
    </source>
</evidence>
<evidence type="ECO:0000259" key="12">
    <source>
        <dbReference type="Pfam" id="PF00999"/>
    </source>
</evidence>
<feature type="transmembrane region" description="Helical" evidence="10">
    <location>
        <begin position="102"/>
        <end position="122"/>
    </location>
</feature>
<dbReference type="GO" id="GO:0051453">
    <property type="term" value="P:regulation of intracellular pH"/>
    <property type="evidence" value="ECO:0007669"/>
    <property type="project" value="TreeGrafter"/>
</dbReference>
<feature type="transmembrane region" description="Helical" evidence="10">
    <location>
        <begin position="455"/>
        <end position="473"/>
    </location>
</feature>
<feature type="transmembrane region" description="Helical" evidence="10">
    <location>
        <begin position="77"/>
        <end position="95"/>
    </location>
</feature>
<feature type="transmembrane region" description="Helical" evidence="10">
    <location>
        <begin position="173"/>
        <end position="195"/>
    </location>
</feature>
<evidence type="ECO:0000256" key="2">
    <source>
        <dbReference type="ARBA" id="ARBA00022448"/>
    </source>
</evidence>
<dbReference type="Proteomes" id="UP000789595">
    <property type="component" value="Unassembled WGS sequence"/>
</dbReference>
<evidence type="ECO:0000256" key="10">
    <source>
        <dbReference type="SAM" id="Phobius"/>
    </source>
</evidence>
<dbReference type="AlphaFoldDB" id="A0A8J2S607"/>
<dbReference type="GO" id="GO:0015386">
    <property type="term" value="F:potassium:proton antiporter activity"/>
    <property type="evidence" value="ECO:0007669"/>
    <property type="project" value="TreeGrafter"/>
</dbReference>
<dbReference type="InterPro" id="IPR006153">
    <property type="entry name" value="Cation/H_exchanger_TM"/>
</dbReference>
<dbReference type="OrthoDB" id="441412at2759"/>
<protein>
    <recommendedName>
        <fullName evidence="12">Cation/H+ exchanger transmembrane domain-containing protein</fullName>
    </recommendedName>
</protein>
<evidence type="ECO:0000256" key="9">
    <source>
        <dbReference type="ARBA" id="ARBA00023201"/>
    </source>
</evidence>
<feature type="transmembrane region" description="Helical" evidence="10">
    <location>
        <begin position="201"/>
        <end position="228"/>
    </location>
</feature>
<feature type="domain" description="Cation/H+ exchanger transmembrane" evidence="12">
    <location>
        <begin position="87"/>
        <end position="512"/>
    </location>
</feature>
<dbReference type="GO" id="GO:0098719">
    <property type="term" value="P:sodium ion import across plasma membrane"/>
    <property type="evidence" value="ECO:0007669"/>
    <property type="project" value="TreeGrafter"/>
</dbReference>
<evidence type="ECO:0000256" key="4">
    <source>
        <dbReference type="ARBA" id="ARBA00022692"/>
    </source>
</evidence>
<dbReference type="EMBL" id="CAKKNE010000001">
    <property type="protein sequence ID" value="CAH0363696.1"/>
    <property type="molecule type" value="Genomic_DNA"/>
</dbReference>
<dbReference type="PANTHER" id="PTHR10110:SF86">
    <property type="entry name" value="SODIUM_HYDROGEN EXCHANGER 7"/>
    <property type="match status" value="1"/>
</dbReference>
<keyword evidence="11" id="KW-0732">Signal</keyword>
<keyword evidence="8 10" id="KW-0472">Membrane</keyword>
<feature type="transmembrane region" description="Helical" evidence="10">
    <location>
        <begin position="489"/>
        <end position="507"/>
    </location>
</feature>
<sequence length="929" mass="102956">MRPALRLLLAAAFVIPINSDEDACAVILKEEGLDARACAALATHGLLPRRALGTATHAPHPHEEHHEEHHEAHTYEAGVYFGASLLIGALCLFIISRFYQAVPYTMAVFVIGLVLALVDHATEERLLGVYSRSMGRWRRMNPELLLCGFLPLLLFGDAMQINLHTFYTKMYQCLLLATAGVLISTFATAYFAALLPYEWSWFFRCMFGSIAAATDPVAVVALLNALGASPGLTMTITGESLFNDGTAMVLFLLFDSLAQKHKKYISGAGNPPYEVIEFFARMVLGGCFIGLAFGGAALLCLRLCQRKFDEVSTTLQITTTIIVAYASFYFSEIACGCSGVLATVMAALCVARYGWVYVDEAHTVHAVWEFLEYVGNTVVFMLAGSLTGKIVCENWKDSGGKGDWLDVADFGWLLFTWFALVIIRCLTIAMLWPLLKWLEQRYSHAHQLEWKDGVVMAWGGLRGAVGLALALVVQEERAHSDEAKSAEQLLFLVSGIAMLTLLINGWSCKTLLDYLGMTVESSDTRHVRAYAKSAAAHAAAIALHDIVAKYGLDVHGAAQVEKSQLQRQATQRWNRVRAATRLGVVQEALAYDTGVYGGNVGEDDLDAADREARTENNEQVLQRMRGMFLRALKAEFWEMIEKGLVPRGSFAAQILPFSCDVELQNVHTKLHHFEVVLRKSTESIPIYSQIEKCVELFVSWLEGLEKRGCLGDRIISSLSHWSTATERYYLITAFHAAYMRTSKHLDEVFAFFVQSSAFAVDAREQFKEEIDSQIKQCEDEAAKLPAHARARVDALLAAEVLVGVKHHIFEGFHRKGIITSKDRDELGEGLMQLEHHLENCREFAQAEFRRAARASQRHLSLRRGASRVADIEASSIKQELTVIDQLQDSIMDRRAGVTAAAATAASPQAGRALAHMERAQDLSGRHLTH</sequence>
<comment type="subcellular location">
    <subcellularLocation>
        <location evidence="1">Cell membrane</location>
        <topology evidence="1">Multi-pass membrane protein</topology>
    </subcellularLocation>
</comment>
<evidence type="ECO:0000256" key="5">
    <source>
        <dbReference type="ARBA" id="ARBA00022989"/>
    </source>
</evidence>
<evidence type="ECO:0000256" key="6">
    <source>
        <dbReference type="ARBA" id="ARBA00023053"/>
    </source>
</evidence>
<dbReference type="PANTHER" id="PTHR10110">
    <property type="entry name" value="SODIUM/HYDROGEN EXCHANGER"/>
    <property type="match status" value="1"/>
</dbReference>
<proteinExistence type="predicted"/>
<evidence type="ECO:0000256" key="1">
    <source>
        <dbReference type="ARBA" id="ARBA00004651"/>
    </source>
</evidence>
<evidence type="ECO:0000313" key="14">
    <source>
        <dbReference type="Proteomes" id="UP000789595"/>
    </source>
</evidence>
<comment type="caution">
    <text evidence="13">The sequence shown here is derived from an EMBL/GenBank/DDBJ whole genome shotgun (WGS) entry which is preliminary data.</text>
</comment>
<keyword evidence="14" id="KW-1185">Reference proteome</keyword>
<keyword evidence="6" id="KW-0915">Sodium</keyword>
<dbReference type="Gene3D" id="6.10.140.1330">
    <property type="match status" value="1"/>
</dbReference>
<dbReference type="GO" id="GO:0005886">
    <property type="term" value="C:plasma membrane"/>
    <property type="evidence" value="ECO:0007669"/>
    <property type="project" value="UniProtKB-SubCell"/>
</dbReference>
<keyword evidence="5 10" id="KW-1133">Transmembrane helix</keyword>
<feature type="transmembrane region" description="Helical" evidence="10">
    <location>
        <begin position="322"/>
        <end position="353"/>
    </location>
</feature>
<evidence type="ECO:0000256" key="7">
    <source>
        <dbReference type="ARBA" id="ARBA00023065"/>
    </source>
</evidence>
<keyword evidence="3" id="KW-1003">Cell membrane</keyword>